<dbReference type="InterPro" id="IPR002524">
    <property type="entry name" value="Cation_efflux"/>
</dbReference>
<comment type="similarity">
    <text evidence="2">Belongs to the cation diffusion facilitator (CDF) transporter (TC 2.A.4) family.</text>
</comment>
<evidence type="ECO:0000256" key="4">
    <source>
        <dbReference type="ARBA" id="ARBA00022692"/>
    </source>
</evidence>
<dbReference type="AlphaFoldDB" id="A0A6J4H4D9"/>
<dbReference type="GO" id="GO:0005886">
    <property type="term" value="C:plasma membrane"/>
    <property type="evidence" value="ECO:0007669"/>
    <property type="project" value="TreeGrafter"/>
</dbReference>
<evidence type="ECO:0000256" key="5">
    <source>
        <dbReference type="ARBA" id="ARBA00022989"/>
    </source>
</evidence>
<evidence type="ECO:0000256" key="1">
    <source>
        <dbReference type="ARBA" id="ARBA00004141"/>
    </source>
</evidence>
<dbReference type="InterPro" id="IPR058533">
    <property type="entry name" value="Cation_efflux_TM"/>
</dbReference>
<dbReference type="PANTHER" id="PTHR43840:SF15">
    <property type="entry name" value="MITOCHONDRIAL METAL TRANSPORTER 1-RELATED"/>
    <property type="match status" value="1"/>
</dbReference>
<protein>
    <recommendedName>
        <fullName evidence="9">Cation efflux protein transmembrane domain-containing protein</fullName>
    </recommendedName>
</protein>
<feature type="domain" description="Cation efflux protein transmembrane" evidence="9">
    <location>
        <begin position="76"/>
        <end position="221"/>
    </location>
</feature>
<proteinExistence type="inferred from homology"/>
<gene>
    <name evidence="10" type="ORF">AVDCRST_MAG93-146</name>
</gene>
<feature type="transmembrane region" description="Helical" evidence="8">
    <location>
        <begin position="75"/>
        <end position="95"/>
    </location>
</feature>
<feature type="region of interest" description="Disordered" evidence="7">
    <location>
        <begin position="1"/>
        <end position="33"/>
    </location>
</feature>
<reference evidence="10" key="1">
    <citation type="submission" date="2020-02" db="EMBL/GenBank/DDBJ databases">
        <authorList>
            <person name="Meier V. D."/>
        </authorList>
    </citation>
    <scope>NUCLEOTIDE SEQUENCE</scope>
    <source>
        <strain evidence="10">AVDCRST_MAG93</strain>
    </source>
</reference>
<feature type="transmembrane region" description="Helical" evidence="8">
    <location>
        <begin position="146"/>
        <end position="164"/>
    </location>
</feature>
<dbReference type="GO" id="GO:0015086">
    <property type="term" value="F:cadmium ion transmembrane transporter activity"/>
    <property type="evidence" value="ECO:0007669"/>
    <property type="project" value="TreeGrafter"/>
</dbReference>
<name>A0A6J4H4D9_9CHLR</name>
<feature type="transmembrane region" description="Helical" evidence="8">
    <location>
        <begin position="107"/>
        <end position="125"/>
    </location>
</feature>
<evidence type="ECO:0000259" key="9">
    <source>
        <dbReference type="Pfam" id="PF01545"/>
    </source>
</evidence>
<feature type="transmembrane region" description="Helical" evidence="8">
    <location>
        <begin position="176"/>
        <end position="196"/>
    </location>
</feature>
<dbReference type="GO" id="GO:0015341">
    <property type="term" value="F:zinc efflux antiporter activity"/>
    <property type="evidence" value="ECO:0007669"/>
    <property type="project" value="TreeGrafter"/>
</dbReference>
<keyword evidence="6 8" id="KW-0472">Membrane</keyword>
<dbReference type="InterPro" id="IPR050291">
    <property type="entry name" value="CDF_Transporter"/>
</dbReference>
<keyword evidence="5 8" id="KW-1133">Transmembrane helix</keyword>
<evidence type="ECO:0000256" key="2">
    <source>
        <dbReference type="ARBA" id="ARBA00008114"/>
    </source>
</evidence>
<accession>A0A6J4H4D9</accession>
<dbReference type="Pfam" id="PF01545">
    <property type="entry name" value="Cation_efflux"/>
    <property type="match status" value="1"/>
</dbReference>
<evidence type="ECO:0000256" key="7">
    <source>
        <dbReference type="SAM" id="MobiDB-lite"/>
    </source>
</evidence>
<evidence type="ECO:0000256" key="8">
    <source>
        <dbReference type="SAM" id="Phobius"/>
    </source>
</evidence>
<evidence type="ECO:0000313" key="10">
    <source>
        <dbReference type="EMBL" id="CAA9213947.1"/>
    </source>
</evidence>
<evidence type="ECO:0000256" key="3">
    <source>
        <dbReference type="ARBA" id="ARBA00022448"/>
    </source>
</evidence>
<feature type="non-terminal residue" evidence="10">
    <location>
        <position position="222"/>
    </location>
</feature>
<organism evidence="10">
    <name type="scientific">uncultured Chloroflexia bacterium</name>
    <dbReference type="NCBI Taxonomy" id="1672391"/>
    <lineage>
        <taxon>Bacteria</taxon>
        <taxon>Bacillati</taxon>
        <taxon>Chloroflexota</taxon>
        <taxon>Chloroflexia</taxon>
        <taxon>environmental samples</taxon>
    </lineage>
</organism>
<keyword evidence="4 8" id="KW-0812">Transmembrane</keyword>
<dbReference type="InterPro" id="IPR027469">
    <property type="entry name" value="Cation_efflux_TMD_sf"/>
</dbReference>
<dbReference type="GO" id="GO:0015093">
    <property type="term" value="F:ferrous iron transmembrane transporter activity"/>
    <property type="evidence" value="ECO:0007669"/>
    <property type="project" value="TreeGrafter"/>
</dbReference>
<keyword evidence="3" id="KW-0813">Transport</keyword>
<evidence type="ECO:0000256" key="6">
    <source>
        <dbReference type="ARBA" id="ARBA00023136"/>
    </source>
</evidence>
<dbReference type="EMBL" id="CADCTR010000048">
    <property type="protein sequence ID" value="CAA9213947.1"/>
    <property type="molecule type" value="Genomic_DNA"/>
</dbReference>
<dbReference type="PANTHER" id="PTHR43840">
    <property type="entry name" value="MITOCHONDRIAL METAL TRANSPORTER 1-RELATED"/>
    <property type="match status" value="1"/>
</dbReference>
<dbReference type="SUPFAM" id="SSF161111">
    <property type="entry name" value="Cation efflux protein transmembrane domain-like"/>
    <property type="match status" value="1"/>
</dbReference>
<sequence length="222" mass="24282">MTKHHADNKHDALEPSENHEHSHADHDHMHEHGHSHGTGLWGWMNSIFHVHGHSGQQQERASDPALNTAEGIRTVWWALVVLGITTILQVAIVVYSSSVALLADSLHNLGDTLNSIPLLIAFYLARRAATRRYTYGFGKAEDVAGIFIVLSIAFSAGVGLWQSFQKLFHPVPMTHLEWVAAAAVIGFLGNEVVAMLQIRVGRKISSAAMVADGLHARTDGLE</sequence>
<dbReference type="NCBIfam" id="TIGR01297">
    <property type="entry name" value="CDF"/>
    <property type="match status" value="1"/>
</dbReference>
<dbReference type="Gene3D" id="1.20.1510.10">
    <property type="entry name" value="Cation efflux protein transmembrane domain"/>
    <property type="match status" value="1"/>
</dbReference>
<comment type="subcellular location">
    <subcellularLocation>
        <location evidence="1">Membrane</location>
        <topology evidence="1">Multi-pass membrane protein</topology>
    </subcellularLocation>
</comment>
<dbReference type="GO" id="GO:0006882">
    <property type="term" value="P:intracellular zinc ion homeostasis"/>
    <property type="evidence" value="ECO:0007669"/>
    <property type="project" value="TreeGrafter"/>
</dbReference>